<dbReference type="PATRIC" id="fig|1123269.5.peg.3142"/>
<keyword evidence="2" id="KW-0805">Transcription regulation</keyword>
<dbReference type="PANTHER" id="PTHR30419:SF8">
    <property type="entry name" value="NITROGEN ASSIMILATION TRANSCRIPTIONAL ACTIVATOR-RELATED"/>
    <property type="match status" value="1"/>
</dbReference>
<evidence type="ECO:0000313" key="7">
    <source>
        <dbReference type="Proteomes" id="UP000018851"/>
    </source>
</evidence>
<reference evidence="6 7" key="1">
    <citation type="submission" date="2013-07" db="EMBL/GenBank/DDBJ databases">
        <title>Completed genome of Sphingomonas sanxanigenens NX02.</title>
        <authorList>
            <person name="Ma T."/>
            <person name="Huang H."/>
            <person name="Wu M."/>
            <person name="Li X."/>
            <person name="Li G."/>
        </authorList>
    </citation>
    <scope>NUCLEOTIDE SEQUENCE [LARGE SCALE GENOMIC DNA]</scope>
    <source>
        <strain evidence="6 7">NX02</strain>
    </source>
</reference>
<sequence length="302" mass="32156">MLSRFAIYFDEVARAGSIRKASERLNVAASAIDRQILKMEGQLGTALFERRPQGLRLTAAGEVMIGVVRNWRRELRNAESQLDALKGLRRGEINLAVVEGSAAFVTRSLAAFSRVYPGIVYHLRMAMSAQVTDLVLAGDADFGICFNPPARHDIRVERTLVYQLGAVVLPDHPIATQTEIALSACADHALIGPIEGNALREILDRAWATSVGTPPRFVATASTISLIKSLVLNGVGMGFLTPIDVAEEVATGRLCLVPIGSPAFALSALSLITASGRPPSTAASLLIQHLGAAMAAEPGRVI</sequence>
<accession>W0AEB1</accession>
<evidence type="ECO:0000256" key="3">
    <source>
        <dbReference type="ARBA" id="ARBA00023125"/>
    </source>
</evidence>
<evidence type="ECO:0000259" key="5">
    <source>
        <dbReference type="PROSITE" id="PS50931"/>
    </source>
</evidence>
<dbReference type="AlphaFoldDB" id="W0AEB1"/>
<dbReference type="InterPro" id="IPR036390">
    <property type="entry name" value="WH_DNA-bd_sf"/>
</dbReference>
<dbReference type="eggNOG" id="COG0583">
    <property type="taxonomic scope" value="Bacteria"/>
</dbReference>
<evidence type="ECO:0000256" key="2">
    <source>
        <dbReference type="ARBA" id="ARBA00023015"/>
    </source>
</evidence>
<dbReference type="SUPFAM" id="SSF53850">
    <property type="entry name" value="Periplasmic binding protein-like II"/>
    <property type="match status" value="1"/>
</dbReference>
<keyword evidence="3" id="KW-0238">DNA-binding</keyword>
<dbReference type="EMBL" id="CP006644">
    <property type="protein sequence ID" value="AHE54892.1"/>
    <property type="molecule type" value="Genomic_DNA"/>
</dbReference>
<dbReference type="Gene3D" id="1.10.10.10">
    <property type="entry name" value="Winged helix-like DNA-binding domain superfamily/Winged helix DNA-binding domain"/>
    <property type="match status" value="1"/>
</dbReference>
<dbReference type="KEGG" id="ssan:NX02_16060"/>
<dbReference type="InterPro" id="IPR005119">
    <property type="entry name" value="LysR_subst-bd"/>
</dbReference>
<dbReference type="GO" id="GO:0005829">
    <property type="term" value="C:cytosol"/>
    <property type="evidence" value="ECO:0007669"/>
    <property type="project" value="TreeGrafter"/>
</dbReference>
<dbReference type="Pfam" id="PF00126">
    <property type="entry name" value="HTH_1"/>
    <property type="match status" value="1"/>
</dbReference>
<proteinExistence type="inferred from homology"/>
<dbReference type="InterPro" id="IPR050950">
    <property type="entry name" value="HTH-type_LysR_regulators"/>
</dbReference>
<evidence type="ECO:0000313" key="6">
    <source>
        <dbReference type="EMBL" id="AHE54892.1"/>
    </source>
</evidence>
<dbReference type="GO" id="GO:0003677">
    <property type="term" value="F:DNA binding"/>
    <property type="evidence" value="ECO:0007669"/>
    <property type="project" value="UniProtKB-KW"/>
</dbReference>
<comment type="similarity">
    <text evidence="1">Belongs to the LysR transcriptional regulatory family.</text>
</comment>
<dbReference type="GO" id="GO:0003700">
    <property type="term" value="F:DNA-binding transcription factor activity"/>
    <property type="evidence" value="ECO:0007669"/>
    <property type="project" value="InterPro"/>
</dbReference>
<evidence type="ECO:0000256" key="4">
    <source>
        <dbReference type="ARBA" id="ARBA00023163"/>
    </source>
</evidence>
<dbReference type="SUPFAM" id="SSF46785">
    <property type="entry name" value="Winged helix' DNA-binding domain"/>
    <property type="match status" value="1"/>
</dbReference>
<evidence type="ECO:0000256" key="1">
    <source>
        <dbReference type="ARBA" id="ARBA00009437"/>
    </source>
</evidence>
<dbReference type="PANTHER" id="PTHR30419">
    <property type="entry name" value="HTH-TYPE TRANSCRIPTIONAL REGULATOR YBHD"/>
    <property type="match status" value="1"/>
</dbReference>
<dbReference type="Proteomes" id="UP000018851">
    <property type="component" value="Chromosome"/>
</dbReference>
<feature type="domain" description="HTH lysR-type" evidence="5">
    <location>
        <begin position="1"/>
        <end position="58"/>
    </location>
</feature>
<gene>
    <name evidence="6" type="ORF">NX02_16060</name>
</gene>
<keyword evidence="4" id="KW-0804">Transcription</keyword>
<dbReference type="PROSITE" id="PS50931">
    <property type="entry name" value="HTH_LYSR"/>
    <property type="match status" value="1"/>
</dbReference>
<dbReference type="HOGENOM" id="CLU_039613_6_0_5"/>
<dbReference type="Gene3D" id="3.40.190.290">
    <property type="match status" value="1"/>
</dbReference>
<name>W0AEB1_9SPHN</name>
<dbReference type="InterPro" id="IPR000847">
    <property type="entry name" value="LysR_HTH_N"/>
</dbReference>
<keyword evidence="7" id="KW-1185">Reference proteome</keyword>
<dbReference type="InterPro" id="IPR036388">
    <property type="entry name" value="WH-like_DNA-bd_sf"/>
</dbReference>
<dbReference type="Pfam" id="PF03466">
    <property type="entry name" value="LysR_substrate"/>
    <property type="match status" value="1"/>
</dbReference>
<dbReference type="STRING" id="1123269.NX02_16060"/>
<organism evidence="6 7">
    <name type="scientific">Sphingomonas sanxanigenens DSM 19645 = NX02</name>
    <dbReference type="NCBI Taxonomy" id="1123269"/>
    <lineage>
        <taxon>Bacteria</taxon>
        <taxon>Pseudomonadati</taxon>
        <taxon>Pseudomonadota</taxon>
        <taxon>Alphaproteobacteria</taxon>
        <taxon>Sphingomonadales</taxon>
        <taxon>Sphingomonadaceae</taxon>
        <taxon>Sphingomonas</taxon>
    </lineage>
</organism>
<protein>
    <recommendedName>
        <fullName evidence="5">HTH lysR-type domain-containing protein</fullName>
    </recommendedName>
</protein>
<dbReference type="RefSeq" id="WP_025293090.1">
    <property type="nucleotide sequence ID" value="NZ_CP006644.1"/>
</dbReference>